<feature type="compositionally biased region" description="Low complexity" evidence="3">
    <location>
        <begin position="629"/>
        <end position="649"/>
    </location>
</feature>
<evidence type="ECO:0000313" key="6">
    <source>
        <dbReference type="Proteomes" id="UP001204833"/>
    </source>
</evidence>
<organism evidence="5 6">
    <name type="scientific">Candida theae</name>
    <dbReference type="NCBI Taxonomy" id="1198502"/>
    <lineage>
        <taxon>Eukaryota</taxon>
        <taxon>Fungi</taxon>
        <taxon>Dikarya</taxon>
        <taxon>Ascomycota</taxon>
        <taxon>Saccharomycotina</taxon>
        <taxon>Pichiomycetes</taxon>
        <taxon>Debaryomycetaceae</taxon>
        <taxon>Candida/Lodderomyces clade</taxon>
        <taxon>Candida</taxon>
    </lineage>
</organism>
<dbReference type="Gene3D" id="3.30.70.330">
    <property type="match status" value="1"/>
</dbReference>
<dbReference type="GeneID" id="76150221"/>
<name>A0AAD5FZ30_9ASCO</name>
<evidence type="ECO:0000256" key="3">
    <source>
        <dbReference type="SAM" id="MobiDB-lite"/>
    </source>
</evidence>
<feature type="compositionally biased region" description="Pro residues" evidence="3">
    <location>
        <begin position="735"/>
        <end position="758"/>
    </location>
</feature>
<dbReference type="AlphaFoldDB" id="A0AAD5FZ30"/>
<keyword evidence="6" id="KW-1185">Reference proteome</keyword>
<evidence type="ECO:0000256" key="1">
    <source>
        <dbReference type="ARBA" id="ARBA00022884"/>
    </source>
</evidence>
<feature type="compositionally biased region" description="Basic and acidic residues" evidence="3">
    <location>
        <begin position="438"/>
        <end position="450"/>
    </location>
</feature>
<dbReference type="Proteomes" id="UP001204833">
    <property type="component" value="Unassembled WGS sequence"/>
</dbReference>
<dbReference type="PROSITE" id="PS50102">
    <property type="entry name" value="RRM"/>
    <property type="match status" value="1"/>
</dbReference>
<proteinExistence type="predicted"/>
<feature type="compositionally biased region" description="Polar residues" evidence="3">
    <location>
        <begin position="216"/>
        <end position="228"/>
    </location>
</feature>
<accession>A0AAD5FZ30</accession>
<feature type="compositionally biased region" description="Basic residues" evidence="3">
    <location>
        <begin position="591"/>
        <end position="601"/>
    </location>
</feature>
<comment type="caution">
    <text evidence="5">The sequence shown here is derived from an EMBL/GenBank/DDBJ whole genome shotgun (WGS) entry which is preliminary data.</text>
</comment>
<dbReference type="InterPro" id="IPR000504">
    <property type="entry name" value="RRM_dom"/>
</dbReference>
<evidence type="ECO:0000259" key="4">
    <source>
        <dbReference type="PROSITE" id="PS50102"/>
    </source>
</evidence>
<feature type="compositionally biased region" description="Basic and acidic residues" evidence="3">
    <location>
        <begin position="151"/>
        <end position="174"/>
    </location>
</feature>
<feature type="compositionally biased region" description="Polar residues" evidence="3">
    <location>
        <begin position="807"/>
        <end position="828"/>
    </location>
</feature>
<dbReference type="RefSeq" id="XP_051609317.1">
    <property type="nucleotide sequence ID" value="XM_051751446.1"/>
</dbReference>
<dbReference type="SMART" id="SM00360">
    <property type="entry name" value="RRM"/>
    <property type="match status" value="1"/>
</dbReference>
<dbReference type="PANTHER" id="PTHR13968">
    <property type="entry name" value="HETEROGENEOUS NUCLEAR RIBONUCLEOPROTEIN"/>
    <property type="match status" value="1"/>
</dbReference>
<dbReference type="Pfam" id="PF00076">
    <property type="entry name" value="RRM_1"/>
    <property type="match status" value="1"/>
</dbReference>
<feature type="compositionally biased region" description="Basic and acidic residues" evidence="3">
    <location>
        <begin position="79"/>
        <end position="91"/>
    </location>
</feature>
<gene>
    <name evidence="5" type="ORF">KGF57_002162</name>
</gene>
<feature type="compositionally biased region" description="Basic and acidic residues" evidence="3">
    <location>
        <begin position="570"/>
        <end position="590"/>
    </location>
</feature>
<feature type="region of interest" description="Disordered" evidence="3">
    <location>
        <begin position="563"/>
        <end position="686"/>
    </location>
</feature>
<evidence type="ECO:0000313" key="5">
    <source>
        <dbReference type="EMBL" id="KAI5959224.1"/>
    </source>
</evidence>
<dbReference type="PANTHER" id="PTHR13968:SF26">
    <property type="entry name" value="RRM DOMAIN-CONTAINING PROTEIN"/>
    <property type="match status" value="1"/>
</dbReference>
<feature type="compositionally biased region" description="Polar residues" evidence="3">
    <location>
        <begin position="669"/>
        <end position="686"/>
    </location>
</feature>
<sequence>MEVNPVSLKRHTSTGDSDEEYEPTNGPSLSAHNGDIAKFEEGQLFNPSQMHQEESNMDEFQSDFPASDKSDMSANGSEFDTHASSREKQNEPDSAPQLEVDVAQGSNLEHESFIPEELANHEDDTEQSKPKASESNDDAYDPDQSNPSEDSTVHKPVEDPEHSEPYKPEAQVKNEDEDEDEDDYDPEANQKSAAHLPAPSLPSKPPIGLPPKPPQSAKSNPSTSPISTQGEMAETLRNAYNTYVHSELANDAAFSQQPQEVQVESIKALLRERGIDLGEINYDQVYSYNKPHKHLKDPIPLVPVSEFCRRPNITEPSTQEEEKEYEEFIKRENYYMDLQNWDEFPDKSRLFVGNLPANTISKQDLYRIFRQYGEVIQIAIKAGYGFVQFRDTEACLACVKGETDVPLHNKVLRLDASKPQKSRRSGNPDVNNPNLGSRGRERPAEDEPAPKRRRGNIDCIVYITGKSSVFFIRQVKKAFANSQVQIDTEDVTQRNITEVLSEAAYSGFLGACVVKENKVDVQTYEAQPNGGIKFDEYADIEPEEAAEVMAKAKITKYGGNTPSYYAPDAPSHHDNAQEKGNRRYDHDRNRGRNNRRGRGRHGNQGNFSNDHYGRHKNNFSHQPWPNADQFQQFSSAPQQQVYGQVPQSQFPSFNNSQFASPYQAPPQQPHSYNQFTSPQMNSNQPNISHALQSLDANQVQSMINLLQQQQQQQQQQSPGPGMPPQPYSMQSQHPTAPPPMAAPAPAPAPAAYGQPPPLNYGDRGRRREPNYAARNRPYGNVPQPHQNTSSGFNPGPPNSGPSALLSRLQSGSYNQAGNTQQSGSNSALMETLQKLARR</sequence>
<protein>
    <submittedName>
        <fullName evidence="5">NAB3</fullName>
    </submittedName>
</protein>
<keyword evidence="1 2" id="KW-0694">RNA-binding</keyword>
<feature type="region of interest" description="Disordered" evidence="3">
    <location>
        <begin position="706"/>
        <end position="838"/>
    </location>
</feature>
<feature type="compositionally biased region" description="Polar residues" evidence="3">
    <location>
        <begin position="650"/>
        <end position="660"/>
    </location>
</feature>
<feature type="compositionally biased region" description="Pro residues" evidence="3">
    <location>
        <begin position="199"/>
        <end position="214"/>
    </location>
</feature>
<feature type="region of interest" description="Disordered" evidence="3">
    <location>
        <begin position="410"/>
        <end position="452"/>
    </location>
</feature>
<dbReference type="SUPFAM" id="SSF54928">
    <property type="entry name" value="RNA-binding domain, RBD"/>
    <property type="match status" value="1"/>
</dbReference>
<feature type="compositionally biased region" description="Low complexity" evidence="3">
    <location>
        <begin position="707"/>
        <end position="719"/>
    </location>
</feature>
<dbReference type="InterPro" id="IPR012677">
    <property type="entry name" value="Nucleotide-bd_a/b_plait_sf"/>
</dbReference>
<dbReference type="InterPro" id="IPR051186">
    <property type="entry name" value="RRM_HNRPC/RALY_subfam"/>
</dbReference>
<dbReference type="GO" id="GO:0003723">
    <property type="term" value="F:RNA binding"/>
    <property type="evidence" value="ECO:0007669"/>
    <property type="project" value="UniProtKB-UniRule"/>
</dbReference>
<evidence type="ECO:0000256" key="2">
    <source>
        <dbReference type="PROSITE-ProRule" id="PRU00176"/>
    </source>
</evidence>
<feature type="compositionally biased region" description="Basic and acidic residues" evidence="3">
    <location>
        <begin position="108"/>
        <end position="134"/>
    </location>
</feature>
<feature type="compositionally biased region" description="Acidic residues" evidence="3">
    <location>
        <begin position="175"/>
        <end position="186"/>
    </location>
</feature>
<reference evidence="5 6" key="1">
    <citation type="journal article" date="2022" name="DNA Res.">
        <title>Genome analysis of five recently described species of the CUG-Ser clade uncovers Candida theae as a new hybrid lineage with pathogenic potential in the Candida parapsilosis species complex.</title>
        <authorList>
            <person name="Mixao V."/>
            <person name="Del Olmo V."/>
            <person name="Hegedusova E."/>
            <person name="Saus E."/>
            <person name="Pryszcz L."/>
            <person name="Cillingova A."/>
            <person name="Nosek J."/>
            <person name="Gabaldon T."/>
        </authorList>
    </citation>
    <scope>NUCLEOTIDE SEQUENCE [LARGE SCALE GENOMIC DNA]</scope>
    <source>
        <strain evidence="5 6">CBS 12239</strain>
    </source>
</reference>
<dbReference type="EMBL" id="JAIHNG010000108">
    <property type="protein sequence ID" value="KAI5959224.1"/>
    <property type="molecule type" value="Genomic_DNA"/>
</dbReference>
<dbReference type="InterPro" id="IPR035979">
    <property type="entry name" value="RBD_domain_sf"/>
</dbReference>
<feature type="domain" description="RRM" evidence="4">
    <location>
        <begin position="348"/>
        <end position="419"/>
    </location>
</feature>
<feature type="region of interest" description="Disordered" evidence="3">
    <location>
        <begin position="1"/>
        <end position="228"/>
    </location>
</feature>